<accession>A0A084ES20</accession>
<feature type="domain" description="Penicillin-binding protein dimerisation" evidence="6">
    <location>
        <begin position="67"/>
        <end position="173"/>
    </location>
</feature>
<dbReference type="Pfam" id="PF03717">
    <property type="entry name" value="PBP_dimer"/>
    <property type="match status" value="1"/>
</dbReference>
<evidence type="ECO:0000256" key="1">
    <source>
        <dbReference type="ARBA" id="ARBA00004370"/>
    </source>
</evidence>
<dbReference type="GO" id="GO:0005886">
    <property type="term" value="C:plasma membrane"/>
    <property type="evidence" value="ECO:0007669"/>
    <property type="project" value="TreeGrafter"/>
</dbReference>
<dbReference type="InterPro" id="IPR050515">
    <property type="entry name" value="Beta-lactam/transpept"/>
</dbReference>
<evidence type="ECO:0000256" key="2">
    <source>
        <dbReference type="ARBA" id="ARBA00022645"/>
    </source>
</evidence>
<feature type="domain" description="Penicillin-binding protein transpeptidase" evidence="5">
    <location>
        <begin position="234"/>
        <end position="529"/>
    </location>
</feature>
<name>A0A084ES20_SPHYA</name>
<dbReference type="GO" id="GO:0004180">
    <property type="term" value="F:carboxypeptidase activity"/>
    <property type="evidence" value="ECO:0007669"/>
    <property type="project" value="UniProtKB-KW"/>
</dbReference>
<dbReference type="GO" id="GO:0008658">
    <property type="term" value="F:penicillin binding"/>
    <property type="evidence" value="ECO:0007669"/>
    <property type="project" value="InterPro"/>
</dbReference>
<keyword evidence="7" id="KW-0808">Transferase</keyword>
<dbReference type="RefSeq" id="WP_037517204.1">
    <property type="nucleotide sequence ID" value="NZ_DAMCJX010000023.1"/>
</dbReference>
<sequence>MATIIVQPGGARAGRQRVNLTAIAHNRLMLLLILFMMITAVLILRLTWVGIFASGNGNGDGLSGFTPARADIVDRNGVPLARTMDAYSIAVRPSKLIGDPDELARKLHEIFPDESEAVFAKKLTGRGWAYLRRRALPEEVAAVNALGEIGIEFPREKERLYPQRTLAAHILGFAPNAEGKGGMGVEAAFNDRMIDPAQRSRPFAMSIDSRVQGALESELYAQLVQTRAKGAGGIILDVNTGEVIAMASIPVFDPNKLQNYAGKRCSESPLCNHMVQARYELGSAFKPLSIAAAMDAGVVTSMSKRYDATAPLAVGGFRIKDDHSLGRWINVPEILVHSSNIGTARIADEMGAAPLQKLFRSLDFDQRAPIEFNERAGGLWPTNWGRITSMTTSYGHGIAVTPLHLAAAYAALVNGGIWRPATIRKLKADEVPEGRRVFSAATSARMRQLLRMIVSAGTGRSADAKGFRVGGKTGSAEKPQEGRYNKTSLVTTFASAFPMDNPRYVVLVTMDEATGQYGLRTAAWTAAPVVKRVVERTGPMLGVMPDERRDVDISDLMPLLHGDKETE</sequence>
<dbReference type="Gene3D" id="3.30.450.330">
    <property type="match status" value="1"/>
</dbReference>
<evidence type="ECO:0000259" key="6">
    <source>
        <dbReference type="Pfam" id="PF03717"/>
    </source>
</evidence>
<keyword evidence="4" id="KW-0812">Transmembrane</keyword>
<gene>
    <name evidence="7" type="ORF">CP98_00803</name>
</gene>
<dbReference type="PANTHER" id="PTHR30627:SF1">
    <property type="entry name" value="PEPTIDOGLYCAN D,D-TRANSPEPTIDASE FTSI"/>
    <property type="match status" value="1"/>
</dbReference>
<proteinExistence type="predicted"/>
<keyword evidence="4" id="KW-1133">Transmembrane helix</keyword>
<dbReference type="STRING" id="13690.AX777_02000"/>
<feature type="transmembrane region" description="Helical" evidence="4">
    <location>
        <begin position="28"/>
        <end position="48"/>
    </location>
</feature>
<dbReference type="GO" id="GO:0016740">
    <property type="term" value="F:transferase activity"/>
    <property type="evidence" value="ECO:0007669"/>
    <property type="project" value="UniProtKB-KW"/>
</dbReference>
<dbReference type="AlphaFoldDB" id="A0A084ES20"/>
<dbReference type="SUPFAM" id="SSF56519">
    <property type="entry name" value="Penicillin binding protein dimerisation domain"/>
    <property type="match status" value="1"/>
</dbReference>
<keyword evidence="2" id="KW-0378">Hydrolase</keyword>
<evidence type="ECO:0000256" key="3">
    <source>
        <dbReference type="ARBA" id="ARBA00023136"/>
    </source>
</evidence>
<keyword evidence="3 4" id="KW-0472">Membrane</keyword>
<dbReference type="PANTHER" id="PTHR30627">
    <property type="entry name" value="PEPTIDOGLYCAN D,D-TRANSPEPTIDASE"/>
    <property type="match status" value="1"/>
</dbReference>
<dbReference type="Pfam" id="PF00905">
    <property type="entry name" value="Transpeptidase"/>
    <property type="match status" value="1"/>
</dbReference>
<dbReference type="InterPro" id="IPR001460">
    <property type="entry name" value="PCN-bd_Tpept"/>
</dbReference>
<dbReference type="PATRIC" id="fig|13690.10.peg.831"/>
<dbReference type="Proteomes" id="UP000028534">
    <property type="component" value="Unassembled WGS sequence"/>
</dbReference>
<dbReference type="SUPFAM" id="SSF56601">
    <property type="entry name" value="beta-lactamase/transpeptidase-like"/>
    <property type="match status" value="1"/>
</dbReference>
<comment type="caution">
    <text evidence="7">The sequence shown here is derived from an EMBL/GenBank/DDBJ whole genome shotgun (WGS) entry which is preliminary data.</text>
</comment>
<organism evidence="7 8">
    <name type="scientific">Sphingobium yanoikuyae</name>
    <name type="common">Sphingomonas yanoikuyae</name>
    <dbReference type="NCBI Taxonomy" id="13690"/>
    <lineage>
        <taxon>Bacteria</taxon>
        <taxon>Pseudomonadati</taxon>
        <taxon>Pseudomonadota</taxon>
        <taxon>Alphaproteobacteria</taxon>
        <taxon>Sphingomonadales</taxon>
        <taxon>Sphingomonadaceae</taxon>
        <taxon>Sphingobium</taxon>
    </lineage>
</organism>
<comment type="subcellular location">
    <subcellularLocation>
        <location evidence="1">Membrane</location>
    </subcellularLocation>
</comment>
<keyword evidence="2" id="KW-0121">Carboxypeptidase</keyword>
<dbReference type="EMBL" id="JGVR01000003">
    <property type="protein sequence ID" value="KEZ20762.1"/>
    <property type="molecule type" value="Genomic_DNA"/>
</dbReference>
<dbReference type="InterPro" id="IPR036138">
    <property type="entry name" value="PBP_dimer_sf"/>
</dbReference>
<dbReference type="GO" id="GO:0071555">
    <property type="term" value="P:cell wall organization"/>
    <property type="evidence" value="ECO:0007669"/>
    <property type="project" value="TreeGrafter"/>
</dbReference>
<dbReference type="Gene3D" id="3.40.710.10">
    <property type="entry name" value="DD-peptidase/beta-lactamase superfamily"/>
    <property type="match status" value="1"/>
</dbReference>
<evidence type="ECO:0000259" key="5">
    <source>
        <dbReference type="Pfam" id="PF00905"/>
    </source>
</evidence>
<dbReference type="Gene3D" id="3.90.1310.10">
    <property type="entry name" value="Penicillin-binding protein 2a (Domain 2)"/>
    <property type="match status" value="1"/>
</dbReference>
<dbReference type="eggNOG" id="COG0768">
    <property type="taxonomic scope" value="Bacteria"/>
</dbReference>
<protein>
    <submittedName>
        <fullName evidence="7">Peptidoglycan glycosyltransferase</fullName>
    </submittedName>
</protein>
<keyword evidence="2" id="KW-0645">Protease</keyword>
<evidence type="ECO:0000313" key="7">
    <source>
        <dbReference type="EMBL" id="KEZ20762.1"/>
    </source>
</evidence>
<dbReference type="InterPro" id="IPR005311">
    <property type="entry name" value="PBP_dimer"/>
</dbReference>
<evidence type="ECO:0000256" key="4">
    <source>
        <dbReference type="SAM" id="Phobius"/>
    </source>
</evidence>
<evidence type="ECO:0000313" key="8">
    <source>
        <dbReference type="Proteomes" id="UP000028534"/>
    </source>
</evidence>
<reference evidence="7 8" key="1">
    <citation type="submission" date="2014-03" db="EMBL/GenBank/DDBJ databases">
        <title>Genome sequence of Sphingobium yanoikuyae B1.</title>
        <authorList>
            <person name="Gan H.M."/>
            <person name="Gan H.Y."/>
            <person name="Savka M.A."/>
        </authorList>
    </citation>
    <scope>NUCLEOTIDE SEQUENCE [LARGE SCALE GENOMIC DNA]</scope>
    <source>
        <strain evidence="7 8">B1</strain>
    </source>
</reference>
<dbReference type="InterPro" id="IPR012338">
    <property type="entry name" value="Beta-lactam/transpept-like"/>
</dbReference>